<accession>A0A7W9WZ13</accession>
<organism evidence="3 4">
    <name type="scientific">Massilia aurea</name>
    <dbReference type="NCBI Taxonomy" id="373040"/>
    <lineage>
        <taxon>Bacteria</taxon>
        <taxon>Pseudomonadati</taxon>
        <taxon>Pseudomonadota</taxon>
        <taxon>Betaproteobacteria</taxon>
        <taxon>Burkholderiales</taxon>
        <taxon>Oxalobacteraceae</taxon>
        <taxon>Telluria group</taxon>
        <taxon>Massilia</taxon>
    </lineage>
</organism>
<evidence type="ECO:0000259" key="2">
    <source>
        <dbReference type="Pfam" id="PF00501"/>
    </source>
</evidence>
<dbReference type="SUPFAM" id="SSF56801">
    <property type="entry name" value="Acetyl-CoA synthetase-like"/>
    <property type="match status" value="1"/>
</dbReference>
<proteinExistence type="predicted"/>
<dbReference type="Gene3D" id="3.40.50.12780">
    <property type="entry name" value="N-terminal domain of ligase-like"/>
    <property type="match status" value="1"/>
</dbReference>
<dbReference type="AlphaFoldDB" id="A0A7W9WZ13"/>
<evidence type="ECO:0000313" key="4">
    <source>
        <dbReference type="Proteomes" id="UP000540787"/>
    </source>
</evidence>
<name>A0A7W9WZ13_9BURK</name>
<dbReference type="PANTHER" id="PTHR43767:SF8">
    <property type="entry name" value="LONG-CHAIN-FATTY-ACID--COA LIGASE"/>
    <property type="match status" value="1"/>
</dbReference>
<dbReference type="InterPro" id="IPR000873">
    <property type="entry name" value="AMP-dep_synth/lig_dom"/>
</dbReference>
<reference evidence="3 4" key="1">
    <citation type="submission" date="2020-08" db="EMBL/GenBank/DDBJ databases">
        <title>The Agave Microbiome: Exploring the role of microbial communities in plant adaptations to desert environments.</title>
        <authorList>
            <person name="Partida-Martinez L.P."/>
        </authorList>
    </citation>
    <scope>NUCLEOTIDE SEQUENCE [LARGE SCALE GENOMIC DNA]</scope>
    <source>
        <strain evidence="3 4">AT3.2</strain>
    </source>
</reference>
<evidence type="ECO:0000256" key="1">
    <source>
        <dbReference type="ARBA" id="ARBA00022598"/>
    </source>
</evidence>
<keyword evidence="4" id="KW-1185">Reference proteome</keyword>
<dbReference type="InterPro" id="IPR050237">
    <property type="entry name" value="ATP-dep_AMP-bd_enzyme"/>
</dbReference>
<comment type="caution">
    <text evidence="3">The sequence shown here is derived from an EMBL/GenBank/DDBJ whole genome shotgun (WGS) entry which is preliminary data.</text>
</comment>
<dbReference type="Proteomes" id="UP000540787">
    <property type="component" value="Unassembled WGS sequence"/>
</dbReference>
<sequence>MINWRANLPASGAVLEGAHGSWSASVLIERVEALAQMLRATFRPGAALAILADNGPEWIAIDLAVHEAGMTLVPLPSFFTPPQWRHALTQAAVDGLFCVDAALAGALGYTTAVATPGALSLYAGARLPGTVPPGVQKVTFTSGTTAQPKGVCLGSSQQWALAQVLADALAGLNIRRHLNLLPLSVLLENIAGTYTAMLSGARNISLPLAMTGLRGAASFDPGVCLAAIAATRAESVILLPQMLQALVAAVRPDDPRIASLKFIAVGGARTPKALIEAAQARGFPVYEGYGLSECGSVVSLNLPGQARIGSAGKPLPNRSVRIAPDGEIEVGGGVMAGYLGQASGDHAPGQDTWLGTGDIGHLDADGYLYIDGRKNNVLVTAYGRNVSPEWPESLLLGTGVMAQAMVVGDARAYLAAAIVPLQADAPDAVIDAAVERVNQELPDYARIGAWFRTAPFSEADGTATVNGRLRRDTARLRCAAHIEQIYQS</sequence>
<protein>
    <submittedName>
        <fullName evidence="3">Long-subunit acyl-CoA synthetase (AMP-forming)</fullName>
    </submittedName>
</protein>
<dbReference type="PANTHER" id="PTHR43767">
    <property type="entry name" value="LONG-CHAIN-FATTY-ACID--COA LIGASE"/>
    <property type="match status" value="1"/>
</dbReference>
<dbReference type="Pfam" id="PF00501">
    <property type="entry name" value="AMP-binding"/>
    <property type="match status" value="1"/>
</dbReference>
<feature type="domain" description="AMP-dependent synthetase/ligase" evidence="2">
    <location>
        <begin position="16"/>
        <end position="328"/>
    </location>
</feature>
<dbReference type="EMBL" id="JACHBX010000001">
    <property type="protein sequence ID" value="MBB6133440.1"/>
    <property type="molecule type" value="Genomic_DNA"/>
</dbReference>
<dbReference type="Pfam" id="PF23562">
    <property type="entry name" value="AMP-binding_C_3"/>
    <property type="match status" value="1"/>
</dbReference>
<keyword evidence="1" id="KW-0436">Ligase</keyword>
<gene>
    <name evidence="3" type="ORF">HD842_001551</name>
</gene>
<dbReference type="GO" id="GO:0016874">
    <property type="term" value="F:ligase activity"/>
    <property type="evidence" value="ECO:0007669"/>
    <property type="project" value="UniProtKB-KW"/>
</dbReference>
<dbReference type="RefSeq" id="WP_183552868.1">
    <property type="nucleotide sequence ID" value="NZ_JACHBX010000001.1"/>
</dbReference>
<evidence type="ECO:0000313" key="3">
    <source>
        <dbReference type="EMBL" id="MBB6133440.1"/>
    </source>
</evidence>
<dbReference type="InterPro" id="IPR042099">
    <property type="entry name" value="ANL_N_sf"/>
</dbReference>